<evidence type="ECO:0000313" key="2">
    <source>
        <dbReference type="Proteomes" id="UP000177029"/>
    </source>
</evidence>
<dbReference type="EMBL" id="MGIP01000012">
    <property type="protein sequence ID" value="OGM91094.1"/>
    <property type="molecule type" value="Genomic_DNA"/>
</dbReference>
<dbReference type="PANTHER" id="PTHR33988:SF2">
    <property type="entry name" value="ENDORIBONUCLEASE MAZF"/>
    <property type="match status" value="1"/>
</dbReference>
<accession>A0A1F8DR70</accession>
<dbReference type="Proteomes" id="UP000177029">
    <property type="component" value="Unassembled WGS sequence"/>
</dbReference>
<dbReference type="SUPFAM" id="SSF50118">
    <property type="entry name" value="Cell growth inhibitor/plasmid maintenance toxic component"/>
    <property type="match status" value="1"/>
</dbReference>
<reference evidence="1 2" key="1">
    <citation type="journal article" date="2016" name="Nat. Commun.">
        <title>Thousands of microbial genomes shed light on interconnected biogeochemical processes in an aquifer system.</title>
        <authorList>
            <person name="Anantharaman K."/>
            <person name="Brown C.T."/>
            <person name="Hug L.A."/>
            <person name="Sharon I."/>
            <person name="Castelle C.J."/>
            <person name="Probst A.J."/>
            <person name="Thomas B.C."/>
            <person name="Singh A."/>
            <person name="Wilkins M.J."/>
            <person name="Karaoz U."/>
            <person name="Brodie E.L."/>
            <person name="Williams K.H."/>
            <person name="Hubbard S.S."/>
            <person name="Banfield J.F."/>
        </authorList>
    </citation>
    <scope>NUCLEOTIDE SEQUENCE [LARGE SCALE GENOMIC DNA]</scope>
</reference>
<evidence type="ECO:0000313" key="1">
    <source>
        <dbReference type="EMBL" id="OGM91094.1"/>
    </source>
</evidence>
<name>A0A1F8DR70_9BACT</name>
<comment type="caution">
    <text evidence="1">The sequence shown here is derived from an EMBL/GenBank/DDBJ whole genome shotgun (WGS) entry which is preliminary data.</text>
</comment>
<protein>
    <submittedName>
        <fullName evidence="1">Uncharacterized protein</fullName>
    </submittedName>
</protein>
<dbReference type="GO" id="GO:0004521">
    <property type="term" value="F:RNA endonuclease activity"/>
    <property type="evidence" value="ECO:0007669"/>
    <property type="project" value="TreeGrafter"/>
</dbReference>
<dbReference type="Pfam" id="PF02452">
    <property type="entry name" value="PemK_toxin"/>
    <property type="match status" value="1"/>
</dbReference>
<dbReference type="GO" id="GO:0016075">
    <property type="term" value="P:rRNA catabolic process"/>
    <property type="evidence" value="ECO:0007669"/>
    <property type="project" value="TreeGrafter"/>
</dbReference>
<dbReference type="InterPro" id="IPR003477">
    <property type="entry name" value="PemK-like"/>
</dbReference>
<dbReference type="PANTHER" id="PTHR33988">
    <property type="entry name" value="ENDORIBONUCLEASE MAZF-RELATED"/>
    <property type="match status" value="1"/>
</dbReference>
<dbReference type="GO" id="GO:0006402">
    <property type="term" value="P:mRNA catabolic process"/>
    <property type="evidence" value="ECO:0007669"/>
    <property type="project" value="TreeGrafter"/>
</dbReference>
<gene>
    <name evidence="1" type="ORF">A2755_00025</name>
</gene>
<dbReference type="GO" id="GO:0003677">
    <property type="term" value="F:DNA binding"/>
    <property type="evidence" value="ECO:0007669"/>
    <property type="project" value="InterPro"/>
</dbReference>
<dbReference type="Gene3D" id="2.30.30.110">
    <property type="match status" value="1"/>
</dbReference>
<proteinExistence type="predicted"/>
<sequence length="128" mass="14334">MNKDFDTWNDEKKKVHGQGMGKLYCAREIWWCSLGVNVGFEQDGTGKESQRPVLIMRGFSKQVCLIVPLTTSTKKNPYHVAIGNVDGQQASVIISQLRLIDTKRLVNKVAVLDAIVFETIRKSAKALL</sequence>
<dbReference type="InterPro" id="IPR011067">
    <property type="entry name" value="Plasmid_toxin/cell-grow_inhib"/>
</dbReference>
<organism evidence="1 2">
    <name type="scientific">Candidatus Wolfebacteria bacterium RIFCSPHIGHO2_01_FULL_48_22</name>
    <dbReference type="NCBI Taxonomy" id="1802555"/>
    <lineage>
        <taxon>Bacteria</taxon>
        <taxon>Candidatus Wolfeibacteriota</taxon>
    </lineage>
</organism>
<dbReference type="AlphaFoldDB" id="A0A1F8DR70"/>